<gene>
    <name evidence="6" type="ORF">ACFOGJ_29640</name>
</gene>
<keyword evidence="2" id="KW-0805">Transcription regulation</keyword>
<dbReference type="CDD" id="cd00093">
    <property type="entry name" value="HTH_XRE"/>
    <property type="match status" value="1"/>
</dbReference>
<dbReference type="Pfam" id="PF06114">
    <property type="entry name" value="Peptidase_M78"/>
    <property type="match status" value="1"/>
</dbReference>
<comment type="similarity">
    <text evidence="1">Belongs to the short-chain fatty acyl-CoA assimilation regulator (ScfR) family.</text>
</comment>
<sequence length="497" mass="54854">MTRTPIGMRVRERRKSLRLTQTALAERLAISVSYLNLIEHNKRKIGGRLLLRLCEELQVDMEWLDGAAERRLIGDLEELAAEPLLAHLAPDPAAGAELVGRYPDWSAALVALHRAYLERNQTVAALSDRLTQDPALRDAMHRMLSTIAAIRSSAEILDSVDDLEPDQARRFHSIIAEESGRLSEVAGALTQFLERAPTETRSITPVEEVDDFIIQNDNRFPLLDEAAEDLRRSLGATLPAMEPALAERLEVRGKARPALPEGAPASARRFALAMAVADAECGEAIAAQLAETTLLTSVAARRRGLRALTSYLAAALLFPYDAFLEDAQRLAYDIDLLRRKYNASIEQVCHRLVTLRRPGAEGVPFGFMRADPAGFISKRFPLPRLPLPRYGGACPLWAVYRAFQTPESFVPQHVAFPGGDRFLFVARAVAKAEGSFDRPRGLLSVMLACDAVYADRIVYARGLDMSQRAPALPVGTSCRICTRTDCATRQEDPIVNP</sequence>
<evidence type="ECO:0000313" key="6">
    <source>
        <dbReference type="EMBL" id="MFC3231448.1"/>
    </source>
</evidence>
<evidence type="ECO:0000256" key="3">
    <source>
        <dbReference type="ARBA" id="ARBA00023125"/>
    </source>
</evidence>
<evidence type="ECO:0000313" key="7">
    <source>
        <dbReference type="Proteomes" id="UP001595528"/>
    </source>
</evidence>
<evidence type="ECO:0000256" key="2">
    <source>
        <dbReference type="ARBA" id="ARBA00023015"/>
    </source>
</evidence>
<dbReference type="InterPro" id="IPR050807">
    <property type="entry name" value="TransReg_Diox_bact_type"/>
</dbReference>
<dbReference type="SMART" id="SM00530">
    <property type="entry name" value="HTH_XRE"/>
    <property type="match status" value="1"/>
</dbReference>
<evidence type="ECO:0000256" key="1">
    <source>
        <dbReference type="ARBA" id="ARBA00007227"/>
    </source>
</evidence>
<dbReference type="Proteomes" id="UP001595528">
    <property type="component" value="Unassembled WGS sequence"/>
</dbReference>
<proteinExistence type="inferred from homology"/>
<dbReference type="PIRSF" id="PIRSF019251">
    <property type="entry name" value="Rv0465c"/>
    <property type="match status" value="1"/>
</dbReference>
<dbReference type="PROSITE" id="PS50943">
    <property type="entry name" value="HTH_CROC1"/>
    <property type="match status" value="1"/>
</dbReference>
<dbReference type="PANTHER" id="PTHR46797:SF23">
    <property type="entry name" value="HTH-TYPE TRANSCRIPTIONAL REGULATOR SUTR"/>
    <property type="match status" value="1"/>
</dbReference>
<evidence type="ECO:0000259" key="5">
    <source>
        <dbReference type="PROSITE" id="PS50943"/>
    </source>
</evidence>
<dbReference type="InterPro" id="IPR001387">
    <property type="entry name" value="Cro/C1-type_HTH"/>
</dbReference>
<dbReference type="InterPro" id="IPR010982">
    <property type="entry name" value="Lambda_DNA-bd_dom_sf"/>
</dbReference>
<organism evidence="6 7">
    <name type="scientific">Marinibaculum pumilum</name>
    <dbReference type="NCBI Taxonomy" id="1766165"/>
    <lineage>
        <taxon>Bacteria</taxon>
        <taxon>Pseudomonadati</taxon>
        <taxon>Pseudomonadota</taxon>
        <taxon>Alphaproteobacteria</taxon>
        <taxon>Rhodospirillales</taxon>
        <taxon>Rhodospirillaceae</taxon>
        <taxon>Marinibaculum</taxon>
    </lineage>
</organism>
<dbReference type="EMBL" id="JBHRTR010000054">
    <property type="protein sequence ID" value="MFC3231448.1"/>
    <property type="molecule type" value="Genomic_DNA"/>
</dbReference>
<accession>A0ABV7LAP6</accession>
<dbReference type="InterPro" id="IPR018653">
    <property type="entry name" value="ScfR_C"/>
</dbReference>
<dbReference type="Gene3D" id="1.10.260.40">
    <property type="entry name" value="lambda repressor-like DNA-binding domains"/>
    <property type="match status" value="1"/>
</dbReference>
<name>A0ABV7LAP6_9PROT</name>
<dbReference type="Pfam" id="PF01381">
    <property type="entry name" value="HTH_3"/>
    <property type="match status" value="1"/>
</dbReference>
<reference evidence="7" key="1">
    <citation type="journal article" date="2019" name="Int. J. Syst. Evol. Microbiol.">
        <title>The Global Catalogue of Microorganisms (GCM) 10K type strain sequencing project: providing services to taxonomists for standard genome sequencing and annotation.</title>
        <authorList>
            <consortium name="The Broad Institute Genomics Platform"/>
            <consortium name="The Broad Institute Genome Sequencing Center for Infectious Disease"/>
            <person name="Wu L."/>
            <person name="Ma J."/>
        </authorList>
    </citation>
    <scope>NUCLEOTIDE SEQUENCE [LARGE SCALE GENOMIC DNA]</scope>
    <source>
        <strain evidence="7">KCTC 42964</strain>
    </source>
</reference>
<dbReference type="PANTHER" id="PTHR46797">
    <property type="entry name" value="HTH-TYPE TRANSCRIPTIONAL REGULATOR"/>
    <property type="match status" value="1"/>
</dbReference>
<keyword evidence="7" id="KW-1185">Reference proteome</keyword>
<keyword evidence="4" id="KW-0804">Transcription</keyword>
<dbReference type="InterPro" id="IPR010359">
    <property type="entry name" value="IrrE_HExxH"/>
</dbReference>
<dbReference type="RefSeq" id="WP_379906924.1">
    <property type="nucleotide sequence ID" value="NZ_JBHRTR010000054.1"/>
</dbReference>
<dbReference type="InterPro" id="IPR026281">
    <property type="entry name" value="HTH_RamB"/>
</dbReference>
<evidence type="ECO:0000256" key="4">
    <source>
        <dbReference type="ARBA" id="ARBA00023163"/>
    </source>
</evidence>
<dbReference type="Pfam" id="PF09856">
    <property type="entry name" value="ScfRs"/>
    <property type="match status" value="1"/>
</dbReference>
<comment type="caution">
    <text evidence="6">The sequence shown here is derived from an EMBL/GenBank/DDBJ whole genome shotgun (WGS) entry which is preliminary data.</text>
</comment>
<feature type="domain" description="HTH cro/C1-type" evidence="5">
    <location>
        <begin position="10"/>
        <end position="64"/>
    </location>
</feature>
<protein>
    <submittedName>
        <fullName evidence="6">Helix-turn-helix domain-containing protein</fullName>
    </submittedName>
</protein>
<dbReference type="SUPFAM" id="SSF47413">
    <property type="entry name" value="lambda repressor-like DNA-binding domains"/>
    <property type="match status" value="1"/>
</dbReference>
<keyword evidence="3" id="KW-0238">DNA-binding</keyword>